<feature type="region of interest" description="Disordered" evidence="1">
    <location>
        <begin position="26"/>
        <end position="55"/>
    </location>
</feature>
<reference evidence="2 3" key="1">
    <citation type="submission" date="2020-04" db="EMBL/GenBank/DDBJ databases">
        <title>Perkinsus chesapeaki whole genome sequence.</title>
        <authorList>
            <person name="Bogema D.R."/>
        </authorList>
    </citation>
    <scope>NUCLEOTIDE SEQUENCE [LARGE SCALE GENOMIC DNA]</scope>
    <source>
        <strain evidence="2">ATCC PRA-425</strain>
    </source>
</reference>
<evidence type="ECO:0000313" key="2">
    <source>
        <dbReference type="EMBL" id="KAF4676514.1"/>
    </source>
</evidence>
<protein>
    <submittedName>
        <fullName evidence="2">Uncharacterized protein</fullName>
    </submittedName>
</protein>
<evidence type="ECO:0000313" key="3">
    <source>
        <dbReference type="Proteomes" id="UP000591131"/>
    </source>
</evidence>
<dbReference type="OrthoDB" id="9909019at2759"/>
<sequence>MATLTNFIKFHLGLVMDNSTTIENLDNGETVGGKRRQSTSSSSSSSRLSKRSKYDIGRRRNIEQVMGSSVVWWFIPHHNVKSRPVGDGVSWVIEDNKEDSVIEMMTSSTKHL</sequence>
<proteinExistence type="predicted"/>
<evidence type="ECO:0000256" key="1">
    <source>
        <dbReference type="SAM" id="MobiDB-lite"/>
    </source>
</evidence>
<dbReference type="Proteomes" id="UP000591131">
    <property type="component" value="Unassembled WGS sequence"/>
</dbReference>
<organism evidence="2 3">
    <name type="scientific">Perkinsus chesapeaki</name>
    <name type="common">Clam parasite</name>
    <name type="synonym">Perkinsus andrewsi</name>
    <dbReference type="NCBI Taxonomy" id="330153"/>
    <lineage>
        <taxon>Eukaryota</taxon>
        <taxon>Sar</taxon>
        <taxon>Alveolata</taxon>
        <taxon>Perkinsozoa</taxon>
        <taxon>Perkinsea</taxon>
        <taxon>Perkinsida</taxon>
        <taxon>Perkinsidae</taxon>
        <taxon>Perkinsus</taxon>
    </lineage>
</organism>
<keyword evidence="3" id="KW-1185">Reference proteome</keyword>
<comment type="caution">
    <text evidence="2">The sequence shown here is derived from an EMBL/GenBank/DDBJ whole genome shotgun (WGS) entry which is preliminary data.</text>
</comment>
<dbReference type="AlphaFoldDB" id="A0A7J6MYM8"/>
<name>A0A7J6MYM8_PERCH</name>
<gene>
    <name evidence="2" type="ORF">FOL47_005950</name>
</gene>
<feature type="compositionally biased region" description="Low complexity" evidence="1">
    <location>
        <begin position="38"/>
        <end position="47"/>
    </location>
</feature>
<accession>A0A7J6MYM8</accession>
<dbReference type="EMBL" id="JAAPAO010000033">
    <property type="protein sequence ID" value="KAF4676514.1"/>
    <property type="molecule type" value="Genomic_DNA"/>
</dbReference>